<reference evidence="2 3" key="1">
    <citation type="journal article" date="2018" name="Nat. Ecol. Evol.">
        <title>Pezizomycetes genomes reveal the molecular basis of ectomycorrhizal truffle lifestyle.</title>
        <authorList>
            <person name="Murat C."/>
            <person name="Payen T."/>
            <person name="Noel B."/>
            <person name="Kuo A."/>
            <person name="Morin E."/>
            <person name="Chen J."/>
            <person name="Kohler A."/>
            <person name="Krizsan K."/>
            <person name="Balestrini R."/>
            <person name="Da Silva C."/>
            <person name="Montanini B."/>
            <person name="Hainaut M."/>
            <person name="Levati E."/>
            <person name="Barry K.W."/>
            <person name="Belfiori B."/>
            <person name="Cichocki N."/>
            <person name="Clum A."/>
            <person name="Dockter R.B."/>
            <person name="Fauchery L."/>
            <person name="Guy J."/>
            <person name="Iotti M."/>
            <person name="Le Tacon F."/>
            <person name="Lindquist E.A."/>
            <person name="Lipzen A."/>
            <person name="Malagnac F."/>
            <person name="Mello A."/>
            <person name="Molinier V."/>
            <person name="Miyauchi S."/>
            <person name="Poulain J."/>
            <person name="Riccioni C."/>
            <person name="Rubini A."/>
            <person name="Sitrit Y."/>
            <person name="Splivallo R."/>
            <person name="Traeger S."/>
            <person name="Wang M."/>
            <person name="Zifcakova L."/>
            <person name="Wipf D."/>
            <person name="Zambonelli A."/>
            <person name="Paolocci F."/>
            <person name="Nowrousian M."/>
            <person name="Ottonello S."/>
            <person name="Baldrian P."/>
            <person name="Spatafora J.W."/>
            <person name="Henrissat B."/>
            <person name="Nagy L.G."/>
            <person name="Aury J.M."/>
            <person name="Wincker P."/>
            <person name="Grigoriev I.V."/>
            <person name="Bonfante P."/>
            <person name="Martin F.M."/>
        </authorList>
    </citation>
    <scope>NUCLEOTIDE SEQUENCE [LARGE SCALE GENOMIC DNA]</scope>
    <source>
        <strain evidence="2 3">CCBAS932</strain>
    </source>
</reference>
<dbReference type="InParanoid" id="A0A3N4KFD4"/>
<dbReference type="Proteomes" id="UP000277580">
    <property type="component" value="Unassembled WGS sequence"/>
</dbReference>
<evidence type="ECO:0000313" key="2">
    <source>
        <dbReference type="EMBL" id="RPB09200.1"/>
    </source>
</evidence>
<gene>
    <name evidence="2" type="ORF">P167DRAFT_548273</name>
</gene>
<proteinExistence type="predicted"/>
<feature type="region of interest" description="Disordered" evidence="1">
    <location>
        <begin position="114"/>
        <end position="152"/>
    </location>
</feature>
<sequence length="152" mass="16047">MVLFVPACLPALVYLHEAGRQLLLHSTYSVPFPFLSFARAHHTATINSGESWRAAIGSAYRILWGNSRVDFSELLHLPARRCCCLLSEALKHCTQASKQCAVNSFFRADLQNRGGGGGGAGAGAGAGGRGGRKEGRKGKEGGMADDADDEAA</sequence>
<feature type="compositionally biased region" description="Gly residues" evidence="1">
    <location>
        <begin position="114"/>
        <end position="129"/>
    </location>
</feature>
<organism evidence="2 3">
    <name type="scientific">Morchella conica CCBAS932</name>
    <dbReference type="NCBI Taxonomy" id="1392247"/>
    <lineage>
        <taxon>Eukaryota</taxon>
        <taxon>Fungi</taxon>
        <taxon>Dikarya</taxon>
        <taxon>Ascomycota</taxon>
        <taxon>Pezizomycotina</taxon>
        <taxon>Pezizomycetes</taxon>
        <taxon>Pezizales</taxon>
        <taxon>Morchellaceae</taxon>
        <taxon>Morchella</taxon>
    </lineage>
</organism>
<feature type="compositionally biased region" description="Acidic residues" evidence="1">
    <location>
        <begin position="143"/>
        <end position="152"/>
    </location>
</feature>
<feature type="compositionally biased region" description="Basic and acidic residues" evidence="1">
    <location>
        <begin position="131"/>
        <end position="142"/>
    </location>
</feature>
<name>A0A3N4KFD4_9PEZI</name>
<accession>A0A3N4KFD4</accession>
<evidence type="ECO:0000313" key="3">
    <source>
        <dbReference type="Proteomes" id="UP000277580"/>
    </source>
</evidence>
<dbReference type="AlphaFoldDB" id="A0A3N4KFD4"/>
<evidence type="ECO:0000256" key="1">
    <source>
        <dbReference type="SAM" id="MobiDB-lite"/>
    </source>
</evidence>
<keyword evidence="3" id="KW-1185">Reference proteome</keyword>
<dbReference type="EMBL" id="ML119154">
    <property type="protein sequence ID" value="RPB09200.1"/>
    <property type="molecule type" value="Genomic_DNA"/>
</dbReference>
<protein>
    <submittedName>
        <fullName evidence="2">Uncharacterized protein</fullName>
    </submittedName>
</protein>